<dbReference type="AlphaFoldDB" id="I7GKN4"/>
<name>I7GKN4_MACFA</name>
<proteinExistence type="evidence at transcript level"/>
<dbReference type="EMBL" id="AB170477">
    <property type="protein sequence ID" value="BAE87540.1"/>
    <property type="molecule type" value="mRNA"/>
</dbReference>
<evidence type="ECO:0000313" key="1">
    <source>
        <dbReference type="EMBL" id="BAE87540.1"/>
    </source>
</evidence>
<sequence>MNGKMWQNMPSQNMPFWNKILR</sequence>
<reference evidence="1" key="1">
    <citation type="journal article" date="2007" name="PLoS Biol.">
        <title>Rate of evolution in brain-expressed genes in humans and other primates.</title>
        <authorList>
            <person name="Wang H.-Y."/>
            <person name="Chien H.-C."/>
            <person name="Osada N."/>
            <person name="Hashimoto K."/>
            <person name="Sugano S."/>
            <person name="Gojobori T."/>
            <person name="Chou C.-K."/>
            <person name="Tsai S.-F."/>
            <person name="Wu C.-I."/>
            <person name="Shen C.-K.J."/>
        </authorList>
    </citation>
    <scope>NUCLEOTIDE SEQUENCE</scope>
</reference>
<organism evidence="1">
    <name type="scientific">Macaca fascicularis</name>
    <name type="common">Crab-eating macaque</name>
    <name type="synonym">Cynomolgus monkey</name>
    <dbReference type="NCBI Taxonomy" id="9541"/>
    <lineage>
        <taxon>Eukaryota</taxon>
        <taxon>Metazoa</taxon>
        <taxon>Chordata</taxon>
        <taxon>Craniata</taxon>
        <taxon>Vertebrata</taxon>
        <taxon>Euteleostomi</taxon>
        <taxon>Mammalia</taxon>
        <taxon>Eutheria</taxon>
        <taxon>Euarchontoglires</taxon>
        <taxon>Primates</taxon>
        <taxon>Haplorrhini</taxon>
        <taxon>Catarrhini</taxon>
        <taxon>Cercopithecidae</taxon>
        <taxon>Cercopithecinae</taxon>
        <taxon>Macaca</taxon>
    </lineage>
</organism>
<accession>I7GKN4</accession>
<protein>
    <submittedName>
        <fullName evidence="1">Macaca fascicularis brain cDNA clone: QmoA-11079, similar to human FLJ37183 protein (FLJ37183), mRNA, RefSeq: NM_198466.1</fullName>
    </submittedName>
</protein>